<feature type="domain" description="Ku" evidence="17">
    <location>
        <begin position="338"/>
        <end position="481"/>
    </location>
</feature>
<keyword evidence="5" id="KW-0158">Chromosome</keyword>
<dbReference type="GO" id="GO:0000781">
    <property type="term" value="C:chromosome, telomeric region"/>
    <property type="evidence" value="ECO:0007669"/>
    <property type="project" value="UniProtKB-SubCell"/>
</dbReference>
<dbReference type="GO" id="GO:0043564">
    <property type="term" value="C:Ku70:Ku80 complex"/>
    <property type="evidence" value="ECO:0007669"/>
    <property type="project" value="EnsemblFungi"/>
</dbReference>
<dbReference type="EMBL" id="DS480521">
    <property type="protein sequence ID" value="EDO14691.1"/>
    <property type="molecule type" value="Genomic_DNA"/>
</dbReference>
<evidence type="ECO:0000256" key="16">
    <source>
        <dbReference type="PIRSR" id="PIRSR003033-1"/>
    </source>
</evidence>
<dbReference type="GO" id="GO:0000723">
    <property type="term" value="P:telomere maintenance"/>
    <property type="evidence" value="ECO:0007669"/>
    <property type="project" value="EnsemblFungi"/>
</dbReference>
<dbReference type="PIRSF" id="PIRSF003033">
    <property type="entry name" value="Ku70"/>
    <property type="match status" value="1"/>
</dbReference>
<keyword evidence="10" id="KW-0067">ATP-binding</keyword>
<evidence type="ECO:0000256" key="15">
    <source>
        <dbReference type="ARBA" id="ARBA00023242"/>
    </source>
</evidence>
<dbReference type="GO" id="GO:0000727">
    <property type="term" value="P:double-strand break repair via break-induced replication"/>
    <property type="evidence" value="ECO:0007669"/>
    <property type="project" value="EnsemblFungi"/>
</dbReference>
<dbReference type="SUPFAM" id="SSF100939">
    <property type="entry name" value="SPOC domain-like"/>
    <property type="match status" value="1"/>
</dbReference>
<dbReference type="InterPro" id="IPR047087">
    <property type="entry name" value="KU70_core_dom"/>
</dbReference>
<accession>A7TSQ6</accession>
<evidence type="ECO:0000256" key="10">
    <source>
        <dbReference type="ARBA" id="ARBA00022840"/>
    </source>
</evidence>
<dbReference type="InterPro" id="IPR016194">
    <property type="entry name" value="SPOC-like_C_dom_sf"/>
</dbReference>
<keyword evidence="6" id="KW-0547">Nucleotide-binding</keyword>
<dbReference type="InterPro" id="IPR006165">
    <property type="entry name" value="Ku70"/>
</dbReference>
<evidence type="ECO:0000256" key="12">
    <source>
        <dbReference type="ARBA" id="ARBA00023125"/>
    </source>
</evidence>
<keyword evidence="8" id="KW-0378">Hydrolase</keyword>
<proteinExistence type="inferred from homology"/>
<evidence type="ECO:0000256" key="1">
    <source>
        <dbReference type="ARBA" id="ARBA00004123"/>
    </source>
</evidence>
<dbReference type="GO" id="GO:0003684">
    <property type="term" value="F:damaged DNA binding"/>
    <property type="evidence" value="ECO:0007669"/>
    <property type="project" value="InterPro"/>
</dbReference>
<keyword evidence="12" id="KW-0238">DNA-binding</keyword>
<evidence type="ECO:0000256" key="6">
    <source>
        <dbReference type="ARBA" id="ARBA00022741"/>
    </source>
</evidence>
<organism evidence="19">
    <name type="scientific">Vanderwaltozyma polyspora (strain ATCC 22028 / DSM 70294 / BCRC 21397 / CBS 2163 / NBRC 10782 / NRRL Y-8283 / UCD 57-17)</name>
    <name type="common">Kluyveromyces polysporus</name>
    <dbReference type="NCBI Taxonomy" id="436907"/>
    <lineage>
        <taxon>Eukaryota</taxon>
        <taxon>Fungi</taxon>
        <taxon>Dikarya</taxon>
        <taxon>Ascomycota</taxon>
        <taxon>Saccharomycotina</taxon>
        <taxon>Saccharomycetes</taxon>
        <taxon>Saccharomycetales</taxon>
        <taxon>Saccharomycetaceae</taxon>
        <taxon>Vanderwaltozyma</taxon>
    </lineage>
</organism>
<keyword evidence="9" id="KW-0347">Helicase</keyword>
<dbReference type="eggNOG" id="KOG2327">
    <property type="taxonomic scope" value="Eukaryota"/>
</dbReference>
<evidence type="ECO:0000256" key="14">
    <source>
        <dbReference type="ARBA" id="ARBA00023204"/>
    </source>
</evidence>
<dbReference type="GO" id="GO:0097695">
    <property type="term" value="P:establishment of protein-containing complex localization to telomere"/>
    <property type="evidence" value="ECO:0007669"/>
    <property type="project" value="EnsemblFungi"/>
</dbReference>
<keyword evidence="15" id="KW-0539">Nucleus</keyword>
<dbReference type="GO" id="GO:0031509">
    <property type="term" value="P:subtelomeric heterochromatin formation"/>
    <property type="evidence" value="ECO:0007669"/>
    <property type="project" value="EnsemblFungi"/>
</dbReference>
<keyword evidence="19" id="KW-1185">Reference proteome</keyword>
<evidence type="ECO:0000256" key="9">
    <source>
        <dbReference type="ARBA" id="ARBA00022806"/>
    </source>
</evidence>
<dbReference type="KEGG" id="vpo:Kpol_1068p1"/>
<evidence type="ECO:0000256" key="13">
    <source>
        <dbReference type="ARBA" id="ARBA00023172"/>
    </source>
</evidence>
<dbReference type="FunCoup" id="A7TSQ6">
    <property type="interactions" value="721"/>
</dbReference>
<dbReference type="OrthoDB" id="3249161at2759"/>
<evidence type="ECO:0000256" key="2">
    <source>
        <dbReference type="ARBA" id="ARBA00004574"/>
    </source>
</evidence>
<dbReference type="RefSeq" id="XP_001642549.1">
    <property type="nucleotide sequence ID" value="XM_001642499.1"/>
</dbReference>
<comment type="similarity">
    <text evidence="3">Belongs to the ku70 family.</text>
</comment>
<dbReference type="GeneID" id="5542715"/>
<dbReference type="SMART" id="SM00559">
    <property type="entry name" value="Ku78"/>
    <property type="match status" value="1"/>
</dbReference>
<dbReference type="InParanoid" id="A7TSQ6"/>
<name>A7TSQ6_VANPO</name>
<evidence type="ECO:0000256" key="4">
    <source>
        <dbReference type="ARBA" id="ARBA00012551"/>
    </source>
</evidence>
<evidence type="ECO:0000256" key="5">
    <source>
        <dbReference type="ARBA" id="ARBA00022454"/>
    </source>
</evidence>
<gene>
    <name evidence="18" type="ORF">Kpol_1068p1</name>
</gene>
<sequence length="514" mass="59371">MPKTKYNKILANDEILDDDDILGDGNHFDESEVPDGKRPSYRKYDVHEGIMFCVELSEQMFQQLPELNYKVQLLEILESLLELMSQLVITRPGTGVGCYIYNCHKDNSNNNIFNFIPLEDVNVKAMKKVNDLLDDLSNERTTLTKYFPYDKTQRTPLESLLELTQDELVKNVSTPKPFNNKKVFLFTDNDSPTEASDKAGKARLRRLFDDNNENFITFVPFFINRENKPFDSSFYSDIFKLGNSENPSSDYEIEFDGPSTRPISASYIKSRVLRKQEIKRVLFQCSLILNKEMNFTVAIKGYSIVSQEKVGSRYKMVYEHEDVRKEAFSKRKILNCITAEEVKEGLTKVFPYGDLNIELSEEDIKKVKEAYLEDGPFLKLLGFRSLEISLHYYNNITKPSFVVPDESKIDGSIRMLASLFRTMRKKNKVAVLWGKLKGNSHPGLWVLSASNASDPNEGFFLYRIPFLDEIRKFPVITTSSFKENAMNTIEYENIKRTTENIVGYFNLKHGYIPS</sequence>
<dbReference type="GO" id="GO:0003678">
    <property type="term" value="F:DNA helicase activity"/>
    <property type="evidence" value="ECO:0007669"/>
    <property type="project" value="UniProtKB-EC"/>
</dbReference>
<dbReference type="GO" id="GO:0070034">
    <property type="term" value="F:telomerase RNA binding"/>
    <property type="evidence" value="ECO:0007669"/>
    <property type="project" value="EnsemblFungi"/>
</dbReference>
<dbReference type="GO" id="GO:0003690">
    <property type="term" value="F:double-stranded DNA binding"/>
    <property type="evidence" value="ECO:0007669"/>
    <property type="project" value="TreeGrafter"/>
</dbReference>
<evidence type="ECO:0000259" key="17">
    <source>
        <dbReference type="SMART" id="SM00559"/>
    </source>
</evidence>
<dbReference type="AlphaFoldDB" id="A7TSQ6"/>
<dbReference type="InterPro" id="IPR005161">
    <property type="entry name" value="Ku_N"/>
</dbReference>
<dbReference type="GO" id="GO:0030466">
    <property type="term" value="P:silent mating-type cassette heterochromatin formation"/>
    <property type="evidence" value="ECO:0007669"/>
    <property type="project" value="EnsemblFungi"/>
</dbReference>
<keyword evidence="7" id="KW-0227">DNA damage</keyword>
<protein>
    <recommendedName>
        <fullName evidence="4">DNA helicase</fullName>
        <ecNumber evidence="4">3.6.4.12</ecNumber>
    </recommendedName>
</protein>
<dbReference type="GO" id="GO:0016787">
    <property type="term" value="F:hydrolase activity"/>
    <property type="evidence" value="ECO:0007669"/>
    <property type="project" value="UniProtKB-KW"/>
</dbReference>
<evidence type="ECO:0000256" key="11">
    <source>
        <dbReference type="ARBA" id="ARBA00022895"/>
    </source>
</evidence>
<evidence type="ECO:0000256" key="3">
    <source>
        <dbReference type="ARBA" id="ARBA00005240"/>
    </source>
</evidence>
<dbReference type="GO" id="GO:0097552">
    <property type="term" value="P:mitochondrial double-strand break repair via homologous recombination"/>
    <property type="evidence" value="ECO:0007669"/>
    <property type="project" value="EnsemblFungi"/>
</dbReference>
<feature type="non-terminal residue" evidence="18">
    <location>
        <position position="514"/>
    </location>
</feature>
<keyword evidence="11" id="KW-0779">Telomere</keyword>
<dbReference type="HOGENOM" id="CLU_024202_0_0_1"/>
<dbReference type="SUPFAM" id="SSF53300">
    <property type="entry name" value="vWA-like"/>
    <property type="match status" value="1"/>
</dbReference>
<keyword evidence="13" id="KW-0233">DNA recombination</keyword>
<dbReference type="GO" id="GO:0006303">
    <property type="term" value="P:double-strand break repair via nonhomologous end joining"/>
    <property type="evidence" value="ECO:0007669"/>
    <property type="project" value="EnsemblFungi"/>
</dbReference>
<dbReference type="Gene3D" id="3.40.50.410">
    <property type="entry name" value="von Willebrand factor, type A domain"/>
    <property type="match status" value="1"/>
</dbReference>
<dbReference type="GO" id="GO:0005524">
    <property type="term" value="F:ATP binding"/>
    <property type="evidence" value="ECO:0007669"/>
    <property type="project" value="UniProtKB-KW"/>
</dbReference>
<dbReference type="CDD" id="cd00788">
    <property type="entry name" value="KU70"/>
    <property type="match status" value="1"/>
</dbReference>
<dbReference type="Pfam" id="PF02735">
    <property type="entry name" value="Ku"/>
    <property type="match status" value="1"/>
</dbReference>
<evidence type="ECO:0000313" key="19">
    <source>
        <dbReference type="Proteomes" id="UP000000267"/>
    </source>
</evidence>
<dbReference type="EC" id="3.6.4.12" evidence="4"/>
<dbReference type="GO" id="GO:0005635">
    <property type="term" value="C:nuclear envelope"/>
    <property type="evidence" value="ECO:0007669"/>
    <property type="project" value="EnsemblFungi"/>
</dbReference>
<dbReference type="PANTHER" id="PTHR12604">
    <property type="entry name" value="KU AUTOANTIGEN DNA HELICASE"/>
    <property type="match status" value="1"/>
</dbReference>
<dbReference type="OMA" id="FWANVKH"/>
<evidence type="ECO:0000256" key="7">
    <source>
        <dbReference type="ARBA" id="ARBA00022763"/>
    </source>
</evidence>
<feature type="active site" description="Schiff-base intermediate with DNA; for 5'-deoxyribose-5-phosphate lyase activity" evidence="16">
    <location>
        <position position="43"/>
    </location>
</feature>
<dbReference type="InterPro" id="IPR006164">
    <property type="entry name" value="DNA_bd_Ku70/Ku80"/>
</dbReference>
<dbReference type="STRING" id="436907.A7TSQ6"/>
<dbReference type="Pfam" id="PF03731">
    <property type="entry name" value="Ku_N"/>
    <property type="match status" value="1"/>
</dbReference>
<dbReference type="InterPro" id="IPR036465">
    <property type="entry name" value="vWFA_dom_sf"/>
</dbReference>
<dbReference type="Gene3D" id="2.40.290.10">
    <property type="match status" value="1"/>
</dbReference>
<dbReference type="PhylomeDB" id="A7TSQ6"/>
<dbReference type="PANTHER" id="PTHR12604:SF2">
    <property type="entry name" value="X-RAY REPAIR CROSS-COMPLEMENTING PROTEIN 6"/>
    <property type="match status" value="1"/>
</dbReference>
<reference evidence="18 19" key="1">
    <citation type="journal article" date="2007" name="Proc. Natl. Acad. Sci. U.S.A.">
        <title>Independent sorting-out of thousands of duplicated gene pairs in two yeast species descended from a whole-genome duplication.</title>
        <authorList>
            <person name="Scannell D.R."/>
            <person name="Frank A.C."/>
            <person name="Conant G.C."/>
            <person name="Byrne K.P."/>
            <person name="Woolfit M."/>
            <person name="Wolfe K.H."/>
        </authorList>
    </citation>
    <scope>NUCLEOTIDE SEQUENCE [LARGE SCALE GENOMIC DNA]</scope>
    <source>
        <strain evidence="19">ATCC 22028 / DSM 70294 / BCRC 21397 / CBS 2163 / NBRC 10782 / NRRL Y-8283 / UCD 57-17</strain>
    </source>
</reference>
<comment type="subcellular location">
    <subcellularLocation>
        <location evidence="2">Chromosome</location>
        <location evidence="2">Telomere</location>
    </subcellularLocation>
    <subcellularLocation>
        <location evidence="1">Nucleus</location>
    </subcellularLocation>
</comment>
<keyword evidence="14" id="KW-0234">DNA repair</keyword>
<dbReference type="GO" id="GO:0042162">
    <property type="term" value="F:telomeric DNA binding"/>
    <property type="evidence" value="ECO:0007669"/>
    <property type="project" value="InterPro"/>
</dbReference>
<evidence type="ECO:0000256" key="8">
    <source>
        <dbReference type="ARBA" id="ARBA00022801"/>
    </source>
</evidence>
<evidence type="ECO:0000313" key="18">
    <source>
        <dbReference type="EMBL" id="EDO14691.1"/>
    </source>
</evidence>
<dbReference type="Proteomes" id="UP000000267">
    <property type="component" value="Unassembled WGS sequence"/>
</dbReference>